<dbReference type="Gene3D" id="3.90.550.10">
    <property type="entry name" value="Spore Coat Polysaccharide Biosynthesis Protein SpsA, Chain A"/>
    <property type="match status" value="1"/>
</dbReference>
<dbReference type="Pfam" id="PF00483">
    <property type="entry name" value="NTP_transferase"/>
    <property type="match status" value="1"/>
</dbReference>
<proteinExistence type="predicted"/>
<accession>A0A1Q6DU90</accession>
<dbReference type="STRING" id="1903181.BTN85_0390"/>
<dbReference type="EMBL" id="MSDW01000001">
    <property type="protein sequence ID" value="OKY77913.1"/>
    <property type="molecule type" value="Genomic_DNA"/>
</dbReference>
<sequence>MVQMKAVILAGGYATRLWPLTKNRAKPLLPLGKKPIIEHILEEIKKEKRIHETIISANKKFEPDFEDYLSKNSYENTKITVEDTNKEKEKPGAIGALSQIIKEEDISGPLLVAAGDNYISFNISDFLDFYEKKQNSCLAAYKVPIEEASQYGVLNVKDTEVKEFKEKPEEPESNLVSIAFYVFSEKGIKSLKEYIKSGKNPDSPGYFIEWLIKNEKVNAFSFDGKWFDIGTPRGYLKAYKSIVGENRIIDSEVKNSKVEKSLIKSSNVIDSEIKNSLIFEETKIENCKIKNTIIDNKNLSNKKIKNQIVSKTKPKNKKFTNLE</sequence>
<dbReference type="PANTHER" id="PTHR42883:SF2">
    <property type="entry name" value="THYMIDYLYLTRANSFERASE"/>
    <property type="match status" value="1"/>
</dbReference>
<evidence type="ECO:0000313" key="3">
    <source>
        <dbReference type="Proteomes" id="UP000185744"/>
    </source>
</evidence>
<dbReference type="Proteomes" id="UP000185744">
    <property type="component" value="Unassembled WGS sequence"/>
</dbReference>
<dbReference type="InterPro" id="IPR029044">
    <property type="entry name" value="Nucleotide-diphossugar_trans"/>
</dbReference>
<gene>
    <name evidence="2" type="ORF">BTN85_0390</name>
</gene>
<dbReference type="PANTHER" id="PTHR42883">
    <property type="entry name" value="GLUCOSE-1-PHOSPHATE THYMIDYLTRANSFERASE"/>
    <property type="match status" value="1"/>
</dbReference>
<dbReference type="CDD" id="cd04181">
    <property type="entry name" value="NTP_transferase"/>
    <property type="match status" value="1"/>
</dbReference>
<name>A0A1Q6DU90_METT1</name>
<protein>
    <submittedName>
        <fullName evidence="2">N-acetylglucosamine-1-phosphate uridyltransferase</fullName>
    </submittedName>
</protein>
<reference evidence="2" key="1">
    <citation type="submission" date="2016-12" db="EMBL/GenBank/DDBJ databases">
        <title>Discovery of methanogenic haloarchaea.</title>
        <authorList>
            <person name="Sorokin D.Y."/>
            <person name="Makarova K.S."/>
            <person name="Abbas B."/>
            <person name="Ferrer M."/>
            <person name="Golyshin P.N."/>
        </authorList>
    </citation>
    <scope>NUCLEOTIDE SEQUENCE [LARGE SCALE GENOMIC DNA]</scope>
    <source>
        <strain evidence="2">HMET1</strain>
    </source>
</reference>
<dbReference type="AlphaFoldDB" id="A0A1Q6DU90"/>
<dbReference type="InParanoid" id="A0A1Q6DU90"/>
<organism evidence="2 3">
    <name type="scientific">Methanohalarchaeum thermophilum</name>
    <dbReference type="NCBI Taxonomy" id="1903181"/>
    <lineage>
        <taxon>Archaea</taxon>
        <taxon>Methanobacteriati</taxon>
        <taxon>Methanobacteriota</taxon>
        <taxon>Methanonatronarchaeia</taxon>
        <taxon>Methanonatronarchaeales</taxon>
        <taxon>Methanonatronarchaeaceae</taxon>
        <taxon>Candidatus Methanohalarchaeum</taxon>
    </lineage>
</organism>
<evidence type="ECO:0000259" key="1">
    <source>
        <dbReference type="Pfam" id="PF00483"/>
    </source>
</evidence>
<feature type="domain" description="Nucleotidyl transferase" evidence="1">
    <location>
        <begin position="5"/>
        <end position="241"/>
    </location>
</feature>
<dbReference type="InterPro" id="IPR005835">
    <property type="entry name" value="NTP_transferase_dom"/>
</dbReference>
<keyword evidence="3" id="KW-1185">Reference proteome</keyword>
<comment type="caution">
    <text evidence="2">The sequence shown here is derived from an EMBL/GenBank/DDBJ whole genome shotgun (WGS) entry which is preliminary data.</text>
</comment>
<evidence type="ECO:0000313" key="2">
    <source>
        <dbReference type="EMBL" id="OKY77913.1"/>
    </source>
</evidence>
<dbReference type="SUPFAM" id="SSF53448">
    <property type="entry name" value="Nucleotide-diphospho-sugar transferases"/>
    <property type="match status" value="1"/>
</dbReference>
<dbReference type="GO" id="GO:0016740">
    <property type="term" value="F:transferase activity"/>
    <property type="evidence" value="ECO:0007669"/>
    <property type="project" value="UniProtKB-KW"/>
</dbReference>